<reference evidence="3" key="1">
    <citation type="submission" date="2023-07" db="EMBL/GenBank/DDBJ databases">
        <title>Black Yeasts Isolated from many extreme environments.</title>
        <authorList>
            <person name="Coleine C."/>
            <person name="Stajich J.E."/>
            <person name="Selbmann L."/>
        </authorList>
    </citation>
    <scope>NUCLEOTIDE SEQUENCE</scope>
    <source>
        <strain evidence="3">CCFEE 5485</strain>
    </source>
</reference>
<dbReference type="Pfam" id="PF03707">
    <property type="entry name" value="MHYT"/>
    <property type="match status" value="1"/>
</dbReference>
<dbReference type="AlphaFoldDB" id="A0AAE0WL86"/>
<name>A0AAE0WL86_9PEZI</name>
<protein>
    <recommendedName>
        <fullName evidence="2">MHYT domain-containing protein</fullName>
    </recommendedName>
</protein>
<keyword evidence="1" id="KW-1133">Transmembrane helix</keyword>
<dbReference type="InterPro" id="IPR005330">
    <property type="entry name" value="MHYT_dom"/>
</dbReference>
<dbReference type="Proteomes" id="UP001274830">
    <property type="component" value="Unassembled WGS sequence"/>
</dbReference>
<feature type="transmembrane region" description="Helical" evidence="1">
    <location>
        <begin position="94"/>
        <end position="114"/>
    </location>
</feature>
<gene>
    <name evidence="3" type="ORF">LTR78_006357</name>
</gene>
<evidence type="ECO:0000256" key="1">
    <source>
        <dbReference type="SAM" id="Phobius"/>
    </source>
</evidence>
<accession>A0AAE0WL86</accession>
<sequence length="830" mass="93142">MASLDSYNVGDYVPSHFDVGFVAASYFSSLCGCLLTVEMLHRRGTALGNWRSWFETLGCATCMGLVGIWCMHFIGNRAIVLGDGSWSMQLVYNSGFTTLSVFLPIIGLTLSFSAAEYPTQSVVLHWFLLVCTGVFAGLSVVGMHYIGNFGITNYTPEYVPRYLAASIIISIGDCMLVLVLFYTLREQWISSWWKRLSCACLLAGGVSAMHFTASTNCLYIYKGDQNSTGAIMSRNVQVAVAGGLSAAAALTIIGVLLFSRHRTGVLKTRSRKVMLACAMFDQDGRILVTTEGVLPAREITDKYQHRTFNEDFDTAHPVFQWIYRVTRSWTTVSELIPQMKNHLAAHSVDSEEDSKPISSSSSARYDPEAFSDYSIIFREQFCCAAASLAAAMHIPTERIGVLYDKIIETGTIRAEDRHGRRTQPDTLDLESGKSVKIFGRGQALFITRQLNGEDADKLLNAGFRFGSVQQVGRNIAQMMQIPLPALEYHLGGLRRYADKLETLEKPGTWLSFFGLIPRPNSKGFDVGVKKDDQDQLPDMQILTMEPQQWQTEFLQRLDGLRTRPFMSFLEDRSNVDKERGPREQEFASSLLKAVVILGRTVPTDWFREARFLARPVFGHYSQGRKNRAVVTWIFAFCVIADMHTSLESCDGIARVPLTFFSSRQRCYSGSPDHSILAQEIHQEFSPLLSRRMAMPSRDRKRRVPLHRKRTTSNIGSTYIPRDFTSRRSSLVQSESDSVHELVNRPSKRTLGPNIREEEIQEAEQGNFWGGILVNSETVVKSDSKSDYSTESKQQGLGMKVAVGTAKQEDTFVDELMEVTRTQFMAPRTGY</sequence>
<feature type="transmembrane region" description="Helical" evidence="1">
    <location>
        <begin position="162"/>
        <end position="184"/>
    </location>
</feature>
<dbReference type="PROSITE" id="PS50924">
    <property type="entry name" value="MHYT"/>
    <property type="match status" value="1"/>
</dbReference>
<feature type="transmembrane region" description="Helical" evidence="1">
    <location>
        <begin position="236"/>
        <end position="259"/>
    </location>
</feature>
<dbReference type="PANTHER" id="PTHR35152">
    <property type="entry name" value="DOMAIN SIGNALLING PROTEIN, PUTATIVE (AFU_ORTHOLOGUE AFUA_5G11310)-RELATED"/>
    <property type="match status" value="1"/>
</dbReference>
<evidence type="ECO:0000313" key="4">
    <source>
        <dbReference type="Proteomes" id="UP001274830"/>
    </source>
</evidence>
<feature type="transmembrane region" description="Helical" evidence="1">
    <location>
        <begin position="52"/>
        <end position="74"/>
    </location>
</feature>
<feature type="transmembrane region" description="Helical" evidence="1">
    <location>
        <begin position="126"/>
        <end position="147"/>
    </location>
</feature>
<dbReference type="PANTHER" id="PTHR35152:SF1">
    <property type="entry name" value="DOMAIN SIGNALLING PROTEIN, PUTATIVE (AFU_ORTHOLOGUE AFUA_5G11310)-RELATED"/>
    <property type="match status" value="1"/>
</dbReference>
<keyword evidence="1" id="KW-0812">Transmembrane</keyword>
<comment type="caution">
    <text evidence="3">The sequence shown here is derived from an EMBL/GenBank/DDBJ whole genome shotgun (WGS) entry which is preliminary data.</text>
</comment>
<dbReference type="EMBL" id="JAUTXT010000023">
    <property type="protein sequence ID" value="KAK3673803.1"/>
    <property type="molecule type" value="Genomic_DNA"/>
</dbReference>
<evidence type="ECO:0000259" key="2">
    <source>
        <dbReference type="PROSITE" id="PS50924"/>
    </source>
</evidence>
<evidence type="ECO:0000313" key="3">
    <source>
        <dbReference type="EMBL" id="KAK3673803.1"/>
    </source>
</evidence>
<keyword evidence="4" id="KW-1185">Reference proteome</keyword>
<organism evidence="3 4">
    <name type="scientific">Recurvomyces mirabilis</name>
    <dbReference type="NCBI Taxonomy" id="574656"/>
    <lineage>
        <taxon>Eukaryota</taxon>
        <taxon>Fungi</taxon>
        <taxon>Dikarya</taxon>
        <taxon>Ascomycota</taxon>
        <taxon>Pezizomycotina</taxon>
        <taxon>Dothideomycetes</taxon>
        <taxon>Dothideomycetidae</taxon>
        <taxon>Mycosphaerellales</taxon>
        <taxon>Teratosphaeriaceae</taxon>
        <taxon>Recurvomyces</taxon>
    </lineage>
</organism>
<proteinExistence type="predicted"/>
<feature type="domain" description="MHYT" evidence="2">
    <location>
        <begin position="17"/>
        <end position="220"/>
    </location>
</feature>
<keyword evidence="1" id="KW-0472">Membrane</keyword>
<feature type="transmembrane region" description="Helical" evidence="1">
    <location>
        <begin position="20"/>
        <end position="40"/>
    </location>
</feature>